<dbReference type="HOGENOM" id="CLU_004691_0_0_1"/>
<evidence type="ECO:0000256" key="8">
    <source>
        <dbReference type="ARBA" id="ARBA00022448"/>
    </source>
</evidence>
<dbReference type="GO" id="GO:0005524">
    <property type="term" value="F:ATP binding"/>
    <property type="evidence" value="ECO:0007669"/>
    <property type="project" value="UniProtKB-KW"/>
</dbReference>
<dbReference type="GO" id="GO:0005886">
    <property type="term" value="C:plasma membrane"/>
    <property type="evidence" value="ECO:0007669"/>
    <property type="project" value="UniProtKB-ARBA"/>
</dbReference>
<evidence type="ECO:0000259" key="30">
    <source>
        <dbReference type="PROSITE" id="PS51193"/>
    </source>
</evidence>
<keyword evidence="17" id="KW-0411">Iron-sulfur</keyword>
<evidence type="ECO:0000256" key="12">
    <source>
        <dbReference type="ARBA" id="ARBA00022801"/>
    </source>
</evidence>
<dbReference type="EMBL" id="CH445365">
    <property type="protein sequence ID" value="EAT76778.2"/>
    <property type="molecule type" value="Genomic_DNA"/>
</dbReference>
<keyword evidence="9 29" id="KW-0812">Transmembrane</keyword>
<dbReference type="eggNOG" id="KOG1237">
    <property type="taxonomic scope" value="Eukaryota"/>
</dbReference>
<dbReference type="InterPro" id="IPR018456">
    <property type="entry name" value="PTR2_symporter_CS"/>
</dbReference>
<dbReference type="PANTHER" id="PTHR11472">
    <property type="entry name" value="DNA REPAIR DEAD HELICASE RAD3/XP-D SUBFAMILY MEMBER"/>
    <property type="match status" value="1"/>
</dbReference>
<evidence type="ECO:0000256" key="6">
    <source>
        <dbReference type="ARBA" id="ARBA00016387"/>
    </source>
</evidence>
<dbReference type="InterPro" id="IPR027417">
    <property type="entry name" value="P-loop_NTPase"/>
</dbReference>
<dbReference type="PANTHER" id="PTHR11472:SF41">
    <property type="entry name" value="ATP-DEPENDENT DNA HELICASE DDX11-RELATED"/>
    <property type="match status" value="1"/>
</dbReference>
<evidence type="ECO:0000256" key="26">
    <source>
        <dbReference type="ARBA" id="ARBA00045702"/>
    </source>
</evidence>
<dbReference type="InterPro" id="IPR045028">
    <property type="entry name" value="DinG/Rad3-like"/>
</dbReference>
<dbReference type="Pfam" id="PF13307">
    <property type="entry name" value="Helicase_C_2"/>
    <property type="match status" value="1"/>
</dbReference>
<sequence length="1396" mass="154007">MNDNDDARNFHHPYEPYDIQNDFMNAVYDCLDAGKVGIFESPTGTGKSLSLICGSLTWLRDHKRRTFEDGFAVYAAASDEPAWILEHAQKQRKQEALRRRQELNDRIAKIKAKEKRAKERYESGEPRYKRQKMAAGEANDKDDEAQFVLDDYETDEEHDKAARSGGFSESGLSAETQALMEQLGYSTSATKAEEGEVPDETKIFFCSRTHSQLTQFTSELGRVKMPPAITPDDQDADVDRLVDDVKHLTLGSRKNLCINSKVSRLGNATAINERCVELQQATSAEGKCPHMPNKESETLVNDFRDHALAKIRDIEDLGALGKKLGVCPYYASRPAIQHCESTARDALGLSLKNHVVIIDEAHNLMDAIAGIYSVSVTLDQVQQARAQLTMYLQKFRNKLKGKNRVYVAQTVRILDSILGYLKTISDDKKATDGLVDMLTIMSGKGVDQVNIFKLNTYLQESRLARKVDGYTTYAETVANDTAKVGAKTMFQKAPRQNVPVLMHVQSFLLSLMNPSAEGRFFYSKEDSCVTLRYMLLDPTYHFKDIVEEARAVVLAGGTMSPMSDYEQHLLPYLDSTKIMTLSCGHVIPPTNLLAIPVVRASSGNEFVFTFENRNKERTMIDLGHAILGTAQHIPDGVVVFFPSYSYLDACIAAWKRLAAAGSKVTFWDRFTQTKPIFLEQRSQPNVATQPVANKEAAVDSVLTAYSTAIASGNGCGALLFAVIGGTLSEGINFSDALGRGVVVVGLPFPNPHSAGWKAKMQYISTKENKRGGDGKAAARDFFENACMRAVNQCVGRAIRHKGDYAAIMMLDRRYGTKRIQDKLPKWIRGSLTSGLGVTDVENQLDQFFAGKGVSGLGAYTTVAQTEDHTAELTAHGKETSIDDERHGGPDIEDSAPSAHDLSSLPHVSDSLPLSAFLIAIVELCERFAYYGLSGPFQNYIANPPKSTLPGALGLGQSSATAMTNFFQFWCYLTPVMGAVVADQYLGKYATIKWFSVVYMIGIMILFVTSLPVSVERGAAFPGLVVAMMVIGLGTGGIKSNVAPLIAEQISTTEAYVKTLKSGKRVIVDPEVTMQRVFMVFYTCINIGSISAIATTMLELHVGFWSAYLLPLIMFVVGFTVLVKFRNTYTIKPPQGGVIGNCFRALFIAVRNGFDLNAARPSRAAAKHRITWDDKFIDELETALVACKAFLFFPIYWVTFSQMMNNFVSQAGHMELHGLPNDILPNIDPITIIILIPIMDRLIYPFIRAKLHFAFGPITRISLGFIMAASAMLYAGILQTKIYAAEPQKIHVAWQAPAYIFVAISEILASITGLELAYAKAPENMKSFIMSLFLLTSAGGSALGILIAPFAKDPWLHWMYFGLAIAAAGTGFAFWRTFRSGSDKHIDAESFEMTDRV</sequence>
<comment type="similarity">
    <text evidence="4">Belongs to the major facilitator superfamily. Proton-dependent oligopeptide transporter (POT/PTR) (TC 2.A.17) family.</text>
</comment>
<evidence type="ECO:0000256" key="24">
    <source>
        <dbReference type="ARBA" id="ARBA00044998"/>
    </source>
</evidence>
<dbReference type="eggNOG" id="KOG1133">
    <property type="taxonomic scope" value="Eukaryota"/>
</dbReference>
<dbReference type="FunCoup" id="Q0TXC3">
    <property type="interactions" value="912"/>
</dbReference>
<dbReference type="GO" id="GO:0046872">
    <property type="term" value="F:metal ion binding"/>
    <property type="evidence" value="ECO:0007669"/>
    <property type="project" value="UniProtKB-KW"/>
</dbReference>
<feature type="transmembrane region" description="Helical" evidence="29">
    <location>
        <begin position="1076"/>
        <end position="1097"/>
    </location>
</feature>
<evidence type="ECO:0000256" key="28">
    <source>
        <dbReference type="SAM" id="MobiDB-lite"/>
    </source>
</evidence>
<evidence type="ECO:0000256" key="11">
    <source>
        <dbReference type="ARBA" id="ARBA00022741"/>
    </source>
</evidence>
<dbReference type="SUPFAM" id="SSF103473">
    <property type="entry name" value="MFS general substrate transporter"/>
    <property type="match status" value="1"/>
</dbReference>
<dbReference type="GO" id="GO:0016818">
    <property type="term" value="F:hydrolase activity, acting on acid anhydrides, in phosphorus-containing anhydrides"/>
    <property type="evidence" value="ECO:0007669"/>
    <property type="project" value="InterPro"/>
</dbReference>
<dbReference type="SMART" id="SM00488">
    <property type="entry name" value="DEXDc2"/>
    <property type="match status" value="1"/>
</dbReference>
<dbReference type="GO" id="GO:0043139">
    <property type="term" value="F:5'-3' DNA helicase activity"/>
    <property type="evidence" value="ECO:0007669"/>
    <property type="project" value="UniProtKB-EC"/>
</dbReference>
<dbReference type="PROSITE" id="PS51193">
    <property type="entry name" value="HELICASE_ATP_BIND_2"/>
    <property type="match status" value="1"/>
</dbReference>
<evidence type="ECO:0000256" key="9">
    <source>
        <dbReference type="ARBA" id="ARBA00022692"/>
    </source>
</evidence>
<evidence type="ECO:0000256" key="21">
    <source>
        <dbReference type="ARBA" id="ARBA00023306"/>
    </source>
</evidence>
<evidence type="ECO:0000313" key="32">
    <source>
        <dbReference type="Proteomes" id="UP000001055"/>
    </source>
</evidence>
<feature type="compositionally biased region" description="Basic and acidic residues" evidence="28">
    <location>
        <begin position="116"/>
        <end position="128"/>
    </location>
</feature>
<evidence type="ECO:0000256" key="23">
    <source>
        <dbReference type="ARBA" id="ARBA00044969"/>
    </source>
</evidence>
<dbReference type="STRING" id="321614.Q0TXC3"/>
<accession>Q0TXC3</accession>
<dbReference type="Pfam" id="PF06733">
    <property type="entry name" value="DEAD_2"/>
    <property type="match status" value="1"/>
</dbReference>
<keyword evidence="11" id="KW-0547">Nucleotide-binding</keyword>
<proteinExistence type="inferred from homology"/>
<feature type="transmembrane region" description="Helical" evidence="29">
    <location>
        <begin position="1257"/>
        <end position="1277"/>
    </location>
</feature>
<feature type="transmembrane region" description="Helical" evidence="29">
    <location>
        <begin position="993"/>
        <end position="1012"/>
    </location>
</feature>
<feature type="region of interest" description="Disordered" evidence="28">
    <location>
        <begin position="871"/>
        <end position="901"/>
    </location>
</feature>
<dbReference type="FunFam" id="1.20.1250.20:FF:000085">
    <property type="entry name" value="MFS peptide transporter Ptr2"/>
    <property type="match status" value="1"/>
</dbReference>
<evidence type="ECO:0000256" key="5">
    <source>
        <dbReference type="ARBA" id="ARBA00008435"/>
    </source>
</evidence>
<comment type="function">
    <text evidence="26">ATP-dependent DNA helicase important for chromosome transmission and normal cell cycle progression in G(2)/M. May have a role in changing DNA topology to allow the loading of proteins involved in maintaining sister chromatid cohesion in the vicinity of the centromeres. Has a specific role in chromosome segregation during meiosis II.</text>
</comment>
<keyword evidence="21" id="KW-0131">Cell cycle</keyword>
<keyword evidence="20" id="KW-0539">Nucleus</keyword>
<evidence type="ECO:0000256" key="15">
    <source>
        <dbReference type="ARBA" id="ARBA00022989"/>
    </source>
</evidence>
<gene>
    <name evidence="31" type="ORF">SNOG_15940</name>
</gene>
<evidence type="ECO:0000256" key="22">
    <source>
        <dbReference type="ARBA" id="ARBA00029709"/>
    </source>
</evidence>
<organism evidence="31 32">
    <name type="scientific">Phaeosphaeria nodorum (strain SN15 / ATCC MYA-4574 / FGSC 10173)</name>
    <name type="common">Glume blotch fungus</name>
    <name type="synonym">Parastagonospora nodorum</name>
    <dbReference type="NCBI Taxonomy" id="321614"/>
    <lineage>
        <taxon>Eukaryota</taxon>
        <taxon>Fungi</taxon>
        <taxon>Dikarya</taxon>
        <taxon>Ascomycota</taxon>
        <taxon>Pezizomycotina</taxon>
        <taxon>Dothideomycetes</taxon>
        <taxon>Pleosporomycetidae</taxon>
        <taxon>Pleosporales</taxon>
        <taxon>Pleosporineae</taxon>
        <taxon>Phaeosphaeriaceae</taxon>
        <taxon>Parastagonospora</taxon>
    </lineage>
</organism>
<keyword evidence="19" id="KW-0413">Isomerase</keyword>
<dbReference type="GO" id="GO:0006974">
    <property type="term" value="P:DNA damage response"/>
    <property type="evidence" value="ECO:0007669"/>
    <property type="project" value="UniProtKB-ARBA"/>
</dbReference>
<keyword evidence="10" id="KW-0479">Metal-binding</keyword>
<evidence type="ECO:0000256" key="29">
    <source>
        <dbReference type="SAM" id="Phobius"/>
    </source>
</evidence>
<dbReference type="GO" id="GO:0003678">
    <property type="term" value="F:DNA helicase activity"/>
    <property type="evidence" value="ECO:0000318"/>
    <property type="project" value="GO_Central"/>
</dbReference>
<evidence type="ECO:0000256" key="16">
    <source>
        <dbReference type="ARBA" id="ARBA00023004"/>
    </source>
</evidence>
<dbReference type="VEuPathDB" id="FungiDB:JI435_046740"/>
<dbReference type="InterPro" id="IPR013020">
    <property type="entry name" value="Rad3/Chl1-like"/>
</dbReference>
<evidence type="ECO:0000256" key="25">
    <source>
        <dbReference type="ARBA" id="ARBA00045008"/>
    </source>
</evidence>
<dbReference type="Proteomes" id="UP000001055">
    <property type="component" value="Unassembled WGS sequence"/>
</dbReference>
<evidence type="ECO:0000256" key="4">
    <source>
        <dbReference type="ARBA" id="ARBA00005982"/>
    </source>
</evidence>
<keyword evidence="18 29" id="KW-0472">Membrane</keyword>
<dbReference type="NCBIfam" id="TIGR00604">
    <property type="entry name" value="rad3"/>
    <property type="match status" value="1"/>
</dbReference>
<evidence type="ECO:0000256" key="18">
    <source>
        <dbReference type="ARBA" id="ARBA00023136"/>
    </source>
</evidence>
<dbReference type="InterPro" id="IPR036259">
    <property type="entry name" value="MFS_trans_sf"/>
</dbReference>
<dbReference type="FunFam" id="3.40.50.300:FF:005590">
    <property type="entry name" value="Uncharacterized protein"/>
    <property type="match status" value="1"/>
</dbReference>
<dbReference type="VEuPathDB" id="FungiDB:JI435_159400"/>
<dbReference type="InterPro" id="IPR002464">
    <property type="entry name" value="DNA/RNA_helicase_DEAH_CS"/>
</dbReference>
<feature type="compositionally biased region" description="Basic and acidic residues" evidence="28">
    <location>
        <begin position="871"/>
        <end position="889"/>
    </location>
</feature>
<feature type="transmembrane region" description="Helical" evidence="29">
    <location>
        <begin position="1103"/>
        <end position="1122"/>
    </location>
</feature>
<dbReference type="Pfam" id="PF00854">
    <property type="entry name" value="PTR2"/>
    <property type="match status" value="1"/>
</dbReference>
<keyword evidence="15 29" id="KW-1133">Transmembrane helix</keyword>
<evidence type="ECO:0000313" key="31">
    <source>
        <dbReference type="EMBL" id="EAT76778.2"/>
    </source>
</evidence>
<feature type="transmembrane region" description="Helical" evidence="29">
    <location>
        <begin position="1018"/>
        <end position="1037"/>
    </location>
</feature>
<evidence type="ECO:0000256" key="17">
    <source>
        <dbReference type="ARBA" id="ARBA00023014"/>
    </source>
</evidence>
<evidence type="ECO:0000256" key="2">
    <source>
        <dbReference type="ARBA" id="ARBA00004123"/>
    </source>
</evidence>
<dbReference type="GO" id="GO:0051536">
    <property type="term" value="F:iron-sulfur cluster binding"/>
    <property type="evidence" value="ECO:0007669"/>
    <property type="project" value="UniProtKB-KW"/>
</dbReference>
<dbReference type="GO" id="GO:0071916">
    <property type="term" value="F:dipeptide transmembrane transporter activity"/>
    <property type="evidence" value="ECO:0007669"/>
    <property type="project" value="UniProtKB-ARBA"/>
</dbReference>
<dbReference type="InterPro" id="IPR010614">
    <property type="entry name" value="RAD3-like_helicase_DEAD"/>
</dbReference>
<keyword evidence="13" id="KW-0347">Helicase</keyword>
<dbReference type="KEGG" id="pno:SNOG_15940"/>
<feature type="region of interest" description="Disordered" evidence="28">
    <location>
        <begin position="114"/>
        <end position="144"/>
    </location>
</feature>
<dbReference type="SMART" id="SM00491">
    <property type="entry name" value="HELICc2"/>
    <property type="match status" value="1"/>
</dbReference>
<name>Q0TXC3_PHANO</name>
<comment type="subcellular location">
    <subcellularLocation>
        <location evidence="3">Membrane</location>
        <topology evidence="3">Multi-pass membrane protein</topology>
    </subcellularLocation>
    <subcellularLocation>
        <location evidence="2">Nucleus</location>
    </subcellularLocation>
</comment>
<protein>
    <recommendedName>
        <fullName evidence="7">ATP-dependent DNA helicase CHL1</fullName>
        <ecNumber evidence="23">5.6.2.3</ecNumber>
    </recommendedName>
    <alternativeName>
        <fullName evidence="6">ATP-dependent DNA helicase chl1</fullName>
    </alternativeName>
    <alternativeName>
        <fullName evidence="22">Chromosome loss protein 1</fullName>
    </alternativeName>
    <alternativeName>
        <fullName evidence="24 25">DNA 5'-3' helicase CHL1</fullName>
    </alternativeName>
</protein>
<dbReference type="Gene3D" id="1.20.1250.20">
    <property type="entry name" value="MFS general substrate transporter like domains"/>
    <property type="match status" value="1"/>
</dbReference>
<feature type="transmembrane region" description="Helical" evidence="29">
    <location>
        <begin position="1329"/>
        <end position="1350"/>
    </location>
</feature>
<dbReference type="GO" id="GO:0034085">
    <property type="term" value="P:establishment of sister chromatid cohesion"/>
    <property type="evidence" value="ECO:0000318"/>
    <property type="project" value="GO_Central"/>
</dbReference>
<keyword evidence="8" id="KW-0813">Transport</keyword>
<dbReference type="CDD" id="cd18788">
    <property type="entry name" value="SF2_C_XPD"/>
    <property type="match status" value="1"/>
</dbReference>
<dbReference type="GO" id="GO:0005634">
    <property type="term" value="C:nucleus"/>
    <property type="evidence" value="ECO:0000318"/>
    <property type="project" value="GO_Central"/>
</dbReference>
<evidence type="ECO:0000256" key="27">
    <source>
        <dbReference type="ARBA" id="ARBA00048954"/>
    </source>
</evidence>
<dbReference type="RefSeq" id="XP_001806072.1">
    <property type="nucleotide sequence ID" value="XM_001806020.1"/>
</dbReference>
<evidence type="ECO:0000256" key="19">
    <source>
        <dbReference type="ARBA" id="ARBA00023235"/>
    </source>
</evidence>
<feature type="transmembrane region" description="Helical" evidence="29">
    <location>
        <begin position="1222"/>
        <end position="1245"/>
    </location>
</feature>
<dbReference type="GO" id="GO:0003677">
    <property type="term" value="F:DNA binding"/>
    <property type="evidence" value="ECO:0007669"/>
    <property type="project" value="InterPro"/>
</dbReference>
<dbReference type="InterPro" id="IPR000109">
    <property type="entry name" value="POT_fam"/>
</dbReference>
<feature type="transmembrane region" description="Helical" evidence="29">
    <location>
        <begin position="965"/>
        <end position="981"/>
    </location>
</feature>
<evidence type="ECO:0000256" key="10">
    <source>
        <dbReference type="ARBA" id="ARBA00022723"/>
    </source>
</evidence>
<dbReference type="GeneID" id="5983002"/>
<evidence type="ECO:0000256" key="7">
    <source>
        <dbReference type="ARBA" id="ARBA00017386"/>
    </source>
</evidence>
<reference evidence="32" key="1">
    <citation type="journal article" date="2007" name="Plant Cell">
        <title>Dothideomycete-plant interactions illuminated by genome sequencing and EST analysis of the wheat pathogen Stagonospora nodorum.</title>
        <authorList>
            <person name="Hane J.K."/>
            <person name="Lowe R.G."/>
            <person name="Solomon P.S."/>
            <person name="Tan K.C."/>
            <person name="Schoch C.L."/>
            <person name="Spatafora J.W."/>
            <person name="Crous P.W."/>
            <person name="Kodira C."/>
            <person name="Birren B.W."/>
            <person name="Galagan J.E."/>
            <person name="Torriani S.F."/>
            <person name="McDonald B.A."/>
            <person name="Oliver R.P."/>
        </authorList>
    </citation>
    <scope>NUCLEOTIDE SEQUENCE [LARGE SCALE GENOMIC DNA]</scope>
    <source>
        <strain evidence="32">SN15 / ATCC MYA-4574 / FGSC 10173</strain>
    </source>
</reference>
<comment type="catalytic activity">
    <reaction evidence="27">
        <text>ATP + H2O = ADP + phosphate + H(+)</text>
        <dbReference type="Rhea" id="RHEA:13065"/>
        <dbReference type="ChEBI" id="CHEBI:15377"/>
        <dbReference type="ChEBI" id="CHEBI:15378"/>
        <dbReference type="ChEBI" id="CHEBI:30616"/>
        <dbReference type="ChEBI" id="CHEBI:43474"/>
        <dbReference type="ChEBI" id="CHEBI:456216"/>
        <dbReference type="EC" id="5.6.2.3"/>
    </reaction>
</comment>
<comment type="similarity">
    <text evidence="5">Belongs to the DEAD box helicase family. DEAH subfamily. DDX11/CHL1 sub-subfamily.</text>
</comment>
<keyword evidence="14" id="KW-0067">ATP-binding</keyword>
<evidence type="ECO:0000256" key="13">
    <source>
        <dbReference type="ARBA" id="ARBA00022806"/>
    </source>
</evidence>
<evidence type="ECO:0000256" key="3">
    <source>
        <dbReference type="ARBA" id="ARBA00004141"/>
    </source>
</evidence>
<dbReference type="InParanoid" id="Q0TXC3"/>
<dbReference type="PROSITE" id="PS01022">
    <property type="entry name" value="PTR2_1"/>
    <property type="match status" value="1"/>
</dbReference>
<dbReference type="EC" id="5.6.2.3" evidence="23"/>
<dbReference type="GO" id="GO:0006139">
    <property type="term" value="P:nucleobase-containing compound metabolic process"/>
    <property type="evidence" value="ECO:0007669"/>
    <property type="project" value="InterPro"/>
</dbReference>
<feature type="transmembrane region" description="Helical" evidence="29">
    <location>
        <begin position="1182"/>
        <end position="1202"/>
    </location>
</feature>
<feature type="domain" description="Helicase ATP-binding" evidence="30">
    <location>
        <begin position="6"/>
        <end position="425"/>
    </location>
</feature>
<comment type="cofactor">
    <cofactor evidence="1">
        <name>[4Fe-4S] cluster</name>
        <dbReference type="ChEBI" id="CHEBI:49883"/>
    </cofactor>
</comment>
<dbReference type="InterPro" id="IPR014013">
    <property type="entry name" value="Helic_SF1/SF2_ATP-bd_DinG/Rad3"/>
</dbReference>
<dbReference type="InterPro" id="IPR006555">
    <property type="entry name" value="ATP-dep_Helicase_C"/>
</dbReference>
<evidence type="ECO:0000256" key="1">
    <source>
        <dbReference type="ARBA" id="ARBA00001966"/>
    </source>
</evidence>
<dbReference type="Gene3D" id="3.40.50.300">
    <property type="entry name" value="P-loop containing nucleotide triphosphate hydrolases"/>
    <property type="match status" value="3"/>
</dbReference>
<keyword evidence="12" id="KW-0378">Hydrolase</keyword>
<keyword evidence="16" id="KW-0408">Iron</keyword>
<evidence type="ECO:0000256" key="20">
    <source>
        <dbReference type="ARBA" id="ARBA00023242"/>
    </source>
</evidence>
<feature type="transmembrane region" description="Helical" evidence="29">
    <location>
        <begin position="1297"/>
        <end position="1317"/>
    </location>
</feature>
<evidence type="ECO:0000256" key="14">
    <source>
        <dbReference type="ARBA" id="ARBA00022840"/>
    </source>
</evidence>
<feature type="transmembrane region" description="Helical" evidence="29">
    <location>
        <begin position="1356"/>
        <end position="1374"/>
    </location>
</feature>
<dbReference type="PROSITE" id="PS00690">
    <property type="entry name" value="DEAH_ATP_HELICASE"/>
    <property type="match status" value="1"/>
</dbReference>
<dbReference type="InterPro" id="IPR006554">
    <property type="entry name" value="Helicase-like_DEXD_c2"/>
</dbReference>